<name>A0A7K1U361_9BACT</name>
<keyword evidence="3 4" id="KW-0326">Glycosidase</keyword>
<dbReference type="InterPro" id="IPR000743">
    <property type="entry name" value="Glyco_hydro_28"/>
</dbReference>
<keyword evidence="2 4" id="KW-0378">Hydrolase</keyword>
<reference evidence="5 6" key="1">
    <citation type="submission" date="2019-12" db="EMBL/GenBank/DDBJ databases">
        <title>Chitinophaga sp. strain ysch24 (GDMCC 1.1355), whole genome shotgun sequence.</title>
        <authorList>
            <person name="Zhang X."/>
        </authorList>
    </citation>
    <scope>NUCLEOTIDE SEQUENCE [LARGE SCALE GENOMIC DNA]</scope>
    <source>
        <strain evidence="6">ysch24</strain>
    </source>
</reference>
<dbReference type="InterPro" id="IPR011050">
    <property type="entry name" value="Pectin_lyase_fold/virulence"/>
</dbReference>
<dbReference type="SMART" id="SM00710">
    <property type="entry name" value="PbH1"/>
    <property type="match status" value="5"/>
</dbReference>
<dbReference type="SUPFAM" id="SSF51126">
    <property type="entry name" value="Pectin lyase-like"/>
    <property type="match status" value="1"/>
</dbReference>
<evidence type="ECO:0000256" key="3">
    <source>
        <dbReference type="ARBA" id="ARBA00023295"/>
    </source>
</evidence>
<dbReference type="InterPro" id="IPR051801">
    <property type="entry name" value="GH28_Enzymes"/>
</dbReference>
<comment type="caution">
    <text evidence="5">The sequence shown here is derived from an EMBL/GenBank/DDBJ whole genome shotgun (WGS) entry which is preliminary data.</text>
</comment>
<evidence type="ECO:0008006" key="7">
    <source>
        <dbReference type="Google" id="ProtNLM"/>
    </source>
</evidence>
<dbReference type="AlphaFoldDB" id="A0A7K1U361"/>
<protein>
    <recommendedName>
        <fullName evidence="7">Polygalacturonase</fullName>
    </recommendedName>
</protein>
<evidence type="ECO:0000256" key="1">
    <source>
        <dbReference type="ARBA" id="ARBA00008834"/>
    </source>
</evidence>
<dbReference type="EMBL" id="WRXN01000004">
    <property type="protein sequence ID" value="MVT08802.1"/>
    <property type="molecule type" value="Genomic_DNA"/>
</dbReference>
<dbReference type="InterPro" id="IPR012334">
    <property type="entry name" value="Pectin_lyas_fold"/>
</dbReference>
<proteinExistence type="inferred from homology"/>
<dbReference type="GO" id="GO:0005975">
    <property type="term" value="P:carbohydrate metabolic process"/>
    <property type="evidence" value="ECO:0007669"/>
    <property type="project" value="InterPro"/>
</dbReference>
<dbReference type="InterPro" id="IPR006626">
    <property type="entry name" value="PbH1"/>
</dbReference>
<dbReference type="Gene3D" id="2.160.20.10">
    <property type="entry name" value="Single-stranded right-handed beta-helix, Pectin lyase-like"/>
    <property type="match status" value="1"/>
</dbReference>
<organism evidence="5 6">
    <name type="scientific">Chitinophaga tropicalis</name>
    <dbReference type="NCBI Taxonomy" id="2683588"/>
    <lineage>
        <taxon>Bacteria</taxon>
        <taxon>Pseudomonadati</taxon>
        <taxon>Bacteroidota</taxon>
        <taxon>Chitinophagia</taxon>
        <taxon>Chitinophagales</taxon>
        <taxon>Chitinophagaceae</taxon>
        <taxon>Chitinophaga</taxon>
    </lineage>
</organism>
<sequence>MKFRLLLFATVSCLSVCCSKKENVQPVYDTSKTYIITNYGASGNLPDNSAAIQKTIDTCAASGGGTVIVPVGTFLCGPVKMKSNITLKIENGAVLKALPYQSYPGAGTPTFKPFIECTGISHATITGQGIIEGQGSDWWTAYRNDNTLLRPAMIRMTKSTHITVSDITVQNAPAAHIDIDRLCDSVNITHVTINSPANSPNTDGIDTWSSNINITNCNINCGDDNIAMDSYSVNVHVKNCIFGTGHGCSVGSYTTGVHDLSIDSCTFNGTTNGIRLKSNRGRSGIVENISYSDITMKNVTNAFIIVSYYPKTPTSPAIDPAQDVTATTPDYRNIIFKNIIAEGSDRAGTIWGLPELPIGSVVFDNVTINAGSGMKIYFAPAIVFKNGSHITTTKGDAIITDNSAIPGINITTGSAE</sequence>
<dbReference type="GO" id="GO:0004650">
    <property type="term" value="F:polygalacturonase activity"/>
    <property type="evidence" value="ECO:0007669"/>
    <property type="project" value="InterPro"/>
</dbReference>
<dbReference type="RefSeq" id="WP_157306226.1">
    <property type="nucleotide sequence ID" value="NZ_WRXN01000004.1"/>
</dbReference>
<evidence type="ECO:0000256" key="4">
    <source>
        <dbReference type="RuleBase" id="RU361169"/>
    </source>
</evidence>
<dbReference type="Proteomes" id="UP000461730">
    <property type="component" value="Unassembled WGS sequence"/>
</dbReference>
<evidence type="ECO:0000313" key="6">
    <source>
        <dbReference type="Proteomes" id="UP000461730"/>
    </source>
</evidence>
<dbReference type="PANTHER" id="PTHR31339">
    <property type="entry name" value="PECTIN LYASE-RELATED"/>
    <property type="match status" value="1"/>
</dbReference>
<gene>
    <name evidence="5" type="ORF">GO493_11060</name>
</gene>
<accession>A0A7K1U361</accession>
<comment type="similarity">
    <text evidence="1 4">Belongs to the glycosyl hydrolase 28 family.</text>
</comment>
<evidence type="ECO:0000313" key="5">
    <source>
        <dbReference type="EMBL" id="MVT08802.1"/>
    </source>
</evidence>
<dbReference type="PANTHER" id="PTHR31339:SF9">
    <property type="entry name" value="PLASMIN AND FIBRONECTIN-BINDING PROTEIN A"/>
    <property type="match status" value="1"/>
</dbReference>
<evidence type="ECO:0000256" key="2">
    <source>
        <dbReference type="ARBA" id="ARBA00022801"/>
    </source>
</evidence>
<dbReference type="Pfam" id="PF00295">
    <property type="entry name" value="Glyco_hydro_28"/>
    <property type="match status" value="1"/>
</dbReference>
<keyword evidence="6" id="KW-1185">Reference proteome</keyword>